<evidence type="ECO:0000313" key="1">
    <source>
        <dbReference type="EMBL" id="MBF1383322.1"/>
    </source>
</evidence>
<proteinExistence type="predicted"/>
<organism evidence="1 2">
    <name type="scientific">Prevotella aurantiaca</name>
    <dbReference type="NCBI Taxonomy" id="596085"/>
    <lineage>
        <taxon>Bacteria</taxon>
        <taxon>Pseudomonadati</taxon>
        <taxon>Bacteroidota</taxon>
        <taxon>Bacteroidia</taxon>
        <taxon>Bacteroidales</taxon>
        <taxon>Prevotellaceae</taxon>
        <taxon>Prevotella</taxon>
    </lineage>
</organism>
<reference evidence="1" key="1">
    <citation type="submission" date="2020-04" db="EMBL/GenBank/DDBJ databases">
        <title>Deep metagenomics examines the oral microbiome during advanced dental caries in children, revealing novel taxa and co-occurrences with host molecules.</title>
        <authorList>
            <person name="Baker J.L."/>
            <person name="Morton J.T."/>
            <person name="Dinis M."/>
            <person name="Alvarez R."/>
            <person name="Tran N.C."/>
            <person name="Knight R."/>
            <person name="Edlund A."/>
        </authorList>
    </citation>
    <scope>NUCLEOTIDE SEQUENCE</scope>
    <source>
        <strain evidence="1">JCVI_44_bin.5</strain>
    </source>
</reference>
<evidence type="ECO:0000313" key="2">
    <source>
        <dbReference type="Proteomes" id="UP000771736"/>
    </source>
</evidence>
<dbReference type="RefSeq" id="WP_273158109.1">
    <property type="nucleotide sequence ID" value="NZ_JABZSJ010000001.1"/>
</dbReference>
<dbReference type="EMBL" id="JABZSJ010000001">
    <property type="protein sequence ID" value="MBF1383322.1"/>
    <property type="molecule type" value="Genomic_DNA"/>
</dbReference>
<dbReference type="Proteomes" id="UP000771736">
    <property type="component" value="Unassembled WGS sequence"/>
</dbReference>
<gene>
    <name evidence="1" type="ORF">HXN26_00470</name>
</gene>
<comment type="caution">
    <text evidence="1">The sequence shown here is derived from an EMBL/GenBank/DDBJ whole genome shotgun (WGS) entry which is preliminary data.</text>
</comment>
<sequence>MYKIEQIQTGFDQIVNFKSVADSDRYWKYFVENEDVIRAEYVNPLLIADTGYSLRQLERLDFLNCILPIPIFSERFVEKNGDTLKNDLLFLPCRVQFHDKILTFYMARILKEATILDVELTGRRQLTDGSWVCDAPYVYVQPDDDVYIVRDASHRSHYIVTEKFREISTDFRMEWHKLTPNNTFGYHVYSEK</sequence>
<protein>
    <submittedName>
        <fullName evidence="1">Uncharacterized protein</fullName>
    </submittedName>
</protein>
<name>A0A930N057_9BACT</name>
<accession>A0A930N057</accession>
<dbReference type="AlphaFoldDB" id="A0A930N057"/>